<reference evidence="10 12" key="1">
    <citation type="journal article" date="2015" name="Int. J. Syst. Evol. Microbiol.">
        <title>Exiguobacterium enclense sp. nov., isolated from sediment.</title>
        <authorList>
            <person name="Dastager S.G."/>
            <person name="Mawlankar R."/>
            <person name="Sonalkar V.V."/>
            <person name="Thorat M.N."/>
            <person name="Mual P."/>
            <person name="Verma A."/>
            <person name="Krishnamurthi S."/>
            <person name="Tang S.K."/>
            <person name="Li W.J."/>
        </authorList>
    </citation>
    <scope>NUCLEOTIDE SEQUENCE [LARGE SCALE GENOMIC DNA]</scope>
    <source>
        <strain evidence="10 12">NIO-1109</strain>
    </source>
</reference>
<organism evidence="10 12">
    <name type="scientific">Exiguobacterium indicum</name>
    <dbReference type="NCBI Taxonomy" id="296995"/>
    <lineage>
        <taxon>Bacteria</taxon>
        <taxon>Bacillati</taxon>
        <taxon>Bacillota</taxon>
        <taxon>Bacilli</taxon>
        <taxon>Bacillales</taxon>
        <taxon>Bacillales Family XII. Incertae Sedis</taxon>
        <taxon>Exiguobacterium</taxon>
    </lineage>
</organism>
<dbReference type="Pfam" id="PF01288">
    <property type="entry name" value="HPPK"/>
    <property type="match status" value="1"/>
</dbReference>
<dbReference type="EC" id="2.7.6.3" evidence="3"/>
<dbReference type="EMBL" id="LDQV01000010">
    <property type="protein sequence ID" value="KTR28073.1"/>
    <property type="molecule type" value="Genomic_DNA"/>
</dbReference>
<dbReference type="PANTHER" id="PTHR43071">
    <property type="entry name" value="2-AMINO-4-HYDROXY-6-HYDROXYMETHYLDIHYDROPTERIDINE PYROPHOSPHOKINASE"/>
    <property type="match status" value="1"/>
</dbReference>
<keyword evidence="8" id="KW-0289">Folate biosynthesis</keyword>
<keyword evidence="5" id="KW-0547">Nucleotide-binding</keyword>
<dbReference type="GO" id="GO:0046656">
    <property type="term" value="P:folic acid biosynthetic process"/>
    <property type="evidence" value="ECO:0007669"/>
    <property type="project" value="UniProtKB-KW"/>
</dbReference>
<dbReference type="InterPro" id="IPR000550">
    <property type="entry name" value="Hppk"/>
</dbReference>
<dbReference type="SUPFAM" id="SSF55083">
    <property type="entry name" value="6-hydroxymethyl-7,8-dihydropterin pyrophosphokinase, HPPK"/>
    <property type="match status" value="1"/>
</dbReference>
<dbReference type="Gene3D" id="3.30.70.560">
    <property type="entry name" value="7,8-Dihydro-6-hydroxymethylpterin-pyrophosphokinase HPPK"/>
    <property type="match status" value="1"/>
</dbReference>
<dbReference type="CDD" id="cd00483">
    <property type="entry name" value="HPPK"/>
    <property type="match status" value="1"/>
</dbReference>
<dbReference type="PANTHER" id="PTHR43071:SF1">
    <property type="entry name" value="2-AMINO-4-HYDROXY-6-HYDROXYMETHYLDIHYDROPTERIDINE PYROPHOSPHOKINASE"/>
    <property type="match status" value="1"/>
</dbReference>
<dbReference type="InterPro" id="IPR035907">
    <property type="entry name" value="Hppk_sf"/>
</dbReference>
<sequence>MKEAYIALGSNIGDKAAHLRAAIARLRALPSVHDVKTSSIYETVPVGYLEQDLFYNMVVAIQTTDEASVLLGRLQEIEQLEGRERLFKNGPRTLDLDILLYEEERIDLEGLTVPHPRMQERAFVLAPLRELAATCVIPGLEQSVEQLYQQLPETERNGVRRLGGLLEAEEQ</sequence>
<dbReference type="GO" id="GO:0005524">
    <property type="term" value="F:ATP binding"/>
    <property type="evidence" value="ECO:0007669"/>
    <property type="project" value="UniProtKB-KW"/>
</dbReference>
<comment type="caution">
    <text evidence="10">The sequence shown here is derived from an EMBL/GenBank/DDBJ whole genome shotgun (WGS) entry which is preliminary data.</text>
</comment>
<dbReference type="GO" id="GO:0003848">
    <property type="term" value="F:2-amino-4-hydroxy-6-hydroxymethyldihydropteridine diphosphokinase activity"/>
    <property type="evidence" value="ECO:0007669"/>
    <property type="project" value="UniProtKB-EC"/>
</dbReference>
<evidence type="ECO:0000256" key="4">
    <source>
        <dbReference type="ARBA" id="ARBA00022679"/>
    </source>
</evidence>
<evidence type="ECO:0000259" key="9">
    <source>
        <dbReference type="PROSITE" id="PS00794"/>
    </source>
</evidence>
<evidence type="ECO:0000256" key="2">
    <source>
        <dbReference type="ARBA" id="ARBA00005051"/>
    </source>
</evidence>
<evidence type="ECO:0000256" key="3">
    <source>
        <dbReference type="ARBA" id="ARBA00013253"/>
    </source>
</evidence>
<evidence type="ECO:0000256" key="6">
    <source>
        <dbReference type="ARBA" id="ARBA00022777"/>
    </source>
</evidence>
<reference evidence="11 13" key="2">
    <citation type="journal article" date="2016" name="Front. Microbiol.">
        <title>Genomic Resource of Rice Seed Associated Bacteria.</title>
        <authorList>
            <person name="Midha S."/>
            <person name="Bansal K."/>
            <person name="Sharma S."/>
            <person name="Kumar N."/>
            <person name="Patil P.P."/>
            <person name="Chaudhry V."/>
            <person name="Patil P.B."/>
        </authorList>
    </citation>
    <scope>NUCLEOTIDE SEQUENCE [LARGE SCALE GENOMIC DNA]</scope>
    <source>
        <strain evidence="11 13">RSA11</strain>
    </source>
</reference>
<dbReference type="AlphaFoldDB" id="A0A0V8GB41"/>
<proteinExistence type="predicted"/>
<accession>A0A0V8GB41</accession>
<dbReference type="UniPathway" id="UPA00077">
    <property type="reaction ID" value="UER00155"/>
</dbReference>
<evidence type="ECO:0000313" key="13">
    <source>
        <dbReference type="Proteomes" id="UP000072605"/>
    </source>
</evidence>
<dbReference type="OrthoDB" id="9808041at2"/>
<name>A0A0V8GB41_9BACL</name>
<comment type="pathway">
    <text evidence="2">Cofactor biosynthesis; tetrahydrofolate biosynthesis; 2-amino-4-hydroxy-6-hydroxymethyl-7,8-dihydropteridine diphosphate from 7,8-dihydroneopterin triphosphate: step 4/4.</text>
</comment>
<keyword evidence="4" id="KW-0808">Transferase</keyword>
<dbReference type="PROSITE" id="PS00794">
    <property type="entry name" value="HPPK"/>
    <property type="match status" value="1"/>
</dbReference>
<evidence type="ECO:0000256" key="5">
    <source>
        <dbReference type="ARBA" id="ARBA00022741"/>
    </source>
</evidence>
<keyword evidence="6 10" id="KW-0418">Kinase</keyword>
<dbReference type="EMBL" id="LNQL01000009">
    <property type="protein sequence ID" value="KSU47470.1"/>
    <property type="molecule type" value="Genomic_DNA"/>
</dbReference>
<gene>
    <name evidence="10" type="ORF">AS033_16355</name>
    <name evidence="11" type="ORF">RSA11_02805</name>
</gene>
<dbReference type="Proteomes" id="UP000072605">
    <property type="component" value="Unassembled WGS sequence"/>
</dbReference>
<protein>
    <recommendedName>
        <fullName evidence="3">2-amino-4-hydroxy-6-hydroxymethyldihydropteridine diphosphokinase</fullName>
        <ecNumber evidence="3">2.7.6.3</ecNumber>
    </recommendedName>
</protein>
<evidence type="ECO:0000313" key="10">
    <source>
        <dbReference type="EMBL" id="KSU47470.1"/>
    </source>
</evidence>
<comment type="catalytic activity">
    <reaction evidence="1">
        <text>6-hydroxymethyl-7,8-dihydropterin + ATP = (7,8-dihydropterin-6-yl)methyl diphosphate + AMP + H(+)</text>
        <dbReference type="Rhea" id="RHEA:11412"/>
        <dbReference type="ChEBI" id="CHEBI:15378"/>
        <dbReference type="ChEBI" id="CHEBI:30616"/>
        <dbReference type="ChEBI" id="CHEBI:44841"/>
        <dbReference type="ChEBI" id="CHEBI:72950"/>
        <dbReference type="ChEBI" id="CHEBI:456215"/>
        <dbReference type="EC" id="2.7.6.3"/>
    </reaction>
</comment>
<evidence type="ECO:0000256" key="7">
    <source>
        <dbReference type="ARBA" id="ARBA00022840"/>
    </source>
</evidence>
<dbReference type="RefSeq" id="WP_023466573.1">
    <property type="nucleotide sequence ID" value="NZ_FMYN01000009.1"/>
</dbReference>
<evidence type="ECO:0000313" key="12">
    <source>
        <dbReference type="Proteomes" id="UP000053797"/>
    </source>
</evidence>
<dbReference type="Proteomes" id="UP000053797">
    <property type="component" value="Unassembled WGS sequence"/>
</dbReference>
<keyword evidence="7" id="KW-0067">ATP-binding</keyword>
<evidence type="ECO:0000256" key="1">
    <source>
        <dbReference type="ARBA" id="ARBA00000198"/>
    </source>
</evidence>
<dbReference type="GO" id="GO:0016301">
    <property type="term" value="F:kinase activity"/>
    <property type="evidence" value="ECO:0007669"/>
    <property type="project" value="UniProtKB-KW"/>
</dbReference>
<dbReference type="GO" id="GO:0046654">
    <property type="term" value="P:tetrahydrofolate biosynthetic process"/>
    <property type="evidence" value="ECO:0007669"/>
    <property type="project" value="UniProtKB-UniPathway"/>
</dbReference>
<feature type="domain" description="7,8-dihydro-6-hydroxymethylpterin-pyrophosphokinase" evidence="9">
    <location>
        <begin position="88"/>
        <end position="99"/>
    </location>
</feature>
<dbReference type="NCBIfam" id="TIGR01498">
    <property type="entry name" value="folK"/>
    <property type="match status" value="1"/>
</dbReference>
<evidence type="ECO:0000256" key="8">
    <source>
        <dbReference type="ARBA" id="ARBA00022909"/>
    </source>
</evidence>
<evidence type="ECO:0000313" key="11">
    <source>
        <dbReference type="EMBL" id="KTR28073.1"/>
    </source>
</evidence>